<proteinExistence type="predicted"/>
<dbReference type="GeneID" id="20085286"/>
<organism evidence="1">
    <name type="scientific">Aphanomyces invadans</name>
    <dbReference type="NCBI Taxonomy" id="157072"/>
    <lineage>
        <taxon>Eukaryota</taxon>
        <taxon>Sar</taxon>
        <taxon>Stramenopiles</taxon>
        <taxon>Oomycota</taxon>
        <taxon>Saprolegniomycetes</taxon>
        <taxon>Saprolegniales</taxon>
        <taxon>Verrucalvaceae</taxon>
        <taxon>Aphanomyces</taxon>
    </lineage>
</organism>
<accession>A0A024TZI2</accession>
<dbReference type="VEuPathDB" id="FungiDB:H310_08236"/>
<name>A0A024TZI2_9STRA</name>
<sequence length="389" mass="45001">MSTTLAACDRAKAALDAVKAMVPDSALAEKLLRRRLYNREQQRRHRYHKAEEAARLRIEVARLEDKKAKVADGRHVDETDTMLPWKEVCCAILESIEDTSQANRSLQKRSRRNQDLIQRITSWISSCRVPIVSHLDDKRTWRHVTLLSHPPTRKLGFDWITQQLYYNANPMFQSNNFPSLASREYLGDFHCDTSVDDSFQYTWRVQRDLHIPFDQVVRTIQDKVVHYLIGAAWSKEWSTVNVLPPVPLDTPLLREIGGKIAYGRTHRSADEDVNFLCREFSEDGKITIVAQHIHDDENLQQCKVQCNRMFWVTVDRISDDISTLRVLFLSSHYFNQEGSVPFEEECHYHWGLDLSHIENNGVKLAAFHQHIARAGNEFVGALVPLLDCP</sequence>
<evidence type="ECO:0000313" key="1">
    <source>
        <dbReference type="EMBL" id="ETV99580.1"/>
    </source>
</evidence>
<dbReference type="EMBL" id="KI913967">
    <property type="protein sequence ID" value="ETV99580.1"/>
    <property type="molecule type" value="Genomic_DNA"/>
</dbReference>
<reference evidence="1" key="1">
    <citation type="submission" date="2013-12" db="EMBL/GenBank/DDBJ databases">
        <title>The Genome Sequence of Aphanomyces invadans NJM9701.</title>
        <authorList>
            <consortium name="The Broad Institute Genomics Platform"/>
            <person name="Russ C."/>
            <person name="Tyler B."/>
            <person name="van West P."/>
            <person name="Dieguez-Uribeondo J."/>
            <person name="Young S.K."/>
            <person name="Zeng Q."/>
            <person name="Gargeya S."/>
            <person name="Fitzgerald M."/>
            <person name="Abouelleil A."/>
            <person name="Alvarado L."/>
            <person name="Chapman S.B."/>
            <person name="Gainer-Dewar J."/>
            <person name="Goldberg J."/>
            <person name="Griggs A."/>
            <person name="Gujja S."/>
            <person name="Hansen M."/>
            <person name="Howarth C."/>
            <person name="Imamovic A."/>
            <person name="Ireland A."/>
            <person name="Larimer J."/>
            <person name="McCowan C."/>
            <person name="Murphy C."/>
            <person name="Pearson M."/>
            <person name="Poon T.W."/>
            <person name="Priest M."/>
            <person name="Roberts A."/>
            <person name="Saif S."/>
            <person name="Shea T."/>
            <person name="Sykes S."/>
            <person name="Wortman J."/>
            <person name="Nusbaum C."/>
            <person name="Birren B."/>
        </authorList>
    </citation>
    <scope>NUCLEOTIDE SEQUENCE [LARGE SCALE GENOMIC DNA]</scope>
    <source>
        <strain evidence="1">NJM9701</strain>
    </source>
</reference>
<evidence type="ECO:0008006" key="2">
    <source>
        <dbReference type="Google" id="ProtNLM"/>
    </source>
</evidence>
<dbReference type="OrthoDB" id="60904at2759"/>
<dbReference type="RefSeq" id="XP_008872136.1">
    <property type="nucleotide sequence ID" value="XM_008873914.1"/>
</dbReference>
<dbReference type="AlphaFoldDB" id="A0A024TZI2"/>
<protein>
    <recommendedName>
        <fullName evidence="2">START domain-containing protein</fullName>
    </recommendedName>
</protein>
<gene>
    <name evidence="1" type="ORF">H310_08236</name>
</gene>